<dbReference type="AlphaFoldDB" id="A0A1S3B8G4"/>
<evidence type="ECO:0000256" key="15">
    <source>
        <dbReference type="ARBA" id="ARBA00023180"/>
    </source>
</evidence>
<dbReference type="InterPro" id="IPR021720">
    <property type="entry name" value="Malectin_dom"/>
</dbReference>
<comment type="catalytic activity">
    <reaction evidence="16">
        <text>L-threonyl-[protein] + ATP = O-phospho-L-threonyl-[protein] + ADP + H(+)</text>
        <dbReference type="Rhea" id="RHEA:46608"/>
        <dbReference type="Rhea" id="RHEA-COMP:11060"/>
        <dbReference type="Rhea" id="RHEA-COMP:11605"/>
        <dbReference type="ChEBI" id="CHEBI:15378"/>
        <dbReference type="ChEBI" id="CHEBI:30013"/>
        <dbReference type="ChEBI" id="CHEBI:30616"/>
        <dbReference type="ChEBI" id="CHEBI:61977"/>
        <dbReference type="ChEBI" id="CHEBI:456216"/>
        <dbReference type="EC" id="2.7.11.1"/>
    </reaction>
</comment>
<evidence type="ECO:0000256" key="10">
    <source>
        <dbReference type="ARBA" id="ARBA00022741"/>
    </source>
</evidence>
<organism evidence="21 22">
    <name type="scientific">Cucumis melo</name>
    <name type="common">Muskmelon</name>
    <dbReference type="NCBI Taxonomy" id="3656"/>
    <lineage>
        <taxon>Eukaryota</taxon>
        <taxon>Viridiplantae</taxon>
        <taxon>Streptophyta</taxon>
        <taxon>Embryophyta</taxon>
        <taxon>Tracheophyta</taxon>
        <taxon>Spermatophyta</taxon>
        <taxon>Magnoliopsida</taxon>
        <taxon>eudicotyledons</taxon>
        <taxon>Gunneridae</taxon>
        <taxon>Pentapetalae</taxon>
        <taxon>rosids</taxon>
        <taxon>fabids</taxon>
        <taxon>Cucurbitales</taxon>
        <taxon>Cucurbitaceae</taxon>
        <taxon>Benincaseae</taxon>
        <taxon>Cucumis</taxon>
    </lineage>
</organism>
<evidence type="ECO:0000256" key="6">
    <source>
        <dbReference type="ARBA" id="ARBA00022679"/>
    </source>
</evidence>
<evidence type="ECO:0000256" key="7">
    <source>
        <dbReference type="ARBA" id="ARBA00022692"/>
    </source>
</evidence>
<keyword evidence="4" id="KW-0597">Phosphoprotein</keyword>
<keyword evidence="13 19" id="KW-0472">Membrane</keyword>
<evidence type="ECO:0000256" key="1">
    <source>
        <dbReference type="ARBA" id="ARBA00004479"/>
    </source>
</evidence>
<feature type="compositionally biased region" description="Polar residues" evidence="18">
    <location>
        <begin position="934"/>
        <end position="962"/>
    </location>
</feature>
<dbReference type="SUPFAM" id="SSF52058">
    <property type="entry name" value="L domain-like"/>
    <property type="match status" value="1"/>
</dbReference>
<dbReference type="GeneID" id="103487181"/>
<dbReference type="GO" id="GO:0004674">
    <property type="term" value="F:protein serine/threonine kinase activity"/>
    <property type="evidence" value="ECO:0007669"/>
    <property type="project" value="UniProtKB-KW"/>
</dbReference>
<dbReference type="Gene3D" id="1.10.510.10">
    <property type="entry name" value="Transferase(Phosphotransferase) domain 1"/>
    <property type="match status" value="1"/>
</dbReference>
<feature type="region of interest" description="Disordered" evidence="18">
    <location>
        <begin position="916"/>
        <end position="962"/>
    </location>
</feature>
<keyword evidence="15" id="KW-0325">Glycoprotein</keyword>
<dbReference type="PROSITE" id="PS50011">
    <property type="entry name" value="PROTEIN_KINASE_DOM"/>
    <property type="match status" value="1"/>
</dbReference>
<keyword evidence="7 19" id="KW-0812">Transmembrane</keyword>
<keyword evidence="21" id="KW-1185">Reference proteome</keyword>
<evidence type="ECO:0000256" key="13">
    <source>
        <dbReference type="ARBA" id="ARBA00023136"/>
    </source>
</evidence>
<evidence type="ECO:0000256" key="4">
    <source>
        <dbReference type="ARBA" id="ARBA00022553"/>
    </source>
</evidence>
<dbReference type="PANTHER" id="PTHR48006:SF72">
    <property type="entry name" value="LRR RECEPTOR-LIKE SERINE_THREONINE-PROTEIN KINASE RFK1-RELATED"/>
    <property type="match status" value="1"/>
</dbReference>
<keyword evidence="6" id="KW-0808">Transferase</keyword>
<dbReference type="SUPFAM" id="SSF56112">
    <property type="entry name" value="Protein kinase-like (PK-like)"/>
    <property type="match status" value="1"/>
</dbReference>
<evidence type="ECO:0000256" key="3">
    <source>
        <dbReference type="ARBA" id="ARBA00022527"/>
    </source>
</evidence>
<comment type="subcellular location">
    <subcellularLocation>
        <location evidence="1">Membrane</location>
        <topology evidence="1">Single-pass type I membrane protein</topology>
    </subcellularLocation>
</comment>
<keyword evidence="10" id="KW-0547">Nucleotide-binding</keyword>
<protein>
    <recommendedName>
        <fullName evidence="2">non-specific serine/threonine protein kinase</fullName>
        <ecNumber evidence="2">2.7.11.1</ecNumber>
    </recommendedName>
</protein>
<keyword evidence="14" id="KW-0675">Receptor</keyword>
<evidence type="ECO:0000256" key="5">
    <source>
        <dbReference type="ARBA" id="ARBA00022614"/>
    </source>
</evidence>
<evidence type="ECO:0000259" key="20">
    <source>
        <dbReference type="PROSITE" id="PS50011"/>
    </source>
</evidence>
<comment type="catalytic activity">
    <reaction evidence="17">
        <text>L-seryl-[protein] + ATP = O-phospho-L-seryl-[protein] + ADP + H(+)</text>
        <dbReference type="Rhea" id="RHEA:17989"/>
        <dbReference type="Rhea" id="RHEA-COMP:9863"/>
        <dbReference type="Rhea" id="RHEA-COMP:11604"/>
        <dbReference type="ChEBI" id="CHEBI:15378"/>
        <dbReference type="ChEBI" id="CHEBI:29999"/>
        <dbReference type="ChEBI" id="CHEBI:30616"/>
        <dbReference type="ChEBI" id="CHEBI:83421"/>
        <dbReference type="ChEBI" id="CHEBI:456216"/>
        <dbReference type="EC" id="2.7.11.1"/>
    </reaction>
</comment>
<dbReference type="InterPro" id="IPR001611">
    <property type="entry name" value="Leu-rich_rpt"/>
</dbReference>
<dbReference type="Gene3D" id="3.30.200.20">
    <property type="entry name" value="Phosphorylase Kinase, domain 1"/>
    <property type="match status" value="1"/>
</dbReference>
<keyword evidence="9" id="KW-0677">Repeat</keyword>
<dbReference type="SMART" id="SM00220">
    <property type="entry name" value="S_TKc"/>
    <property type="match status" value="1"/>
</dbReference>
<dbReference type="EC" id="2.7.11.1" evidence="2"/>
<accession>A0A1S3B8G4</accession>
<dbReference type="InterPro" id="IPR001245">
    <property type="entry name" value="Ser-Thr/Tyr_kinase_cat_dom"/>
</dbReference>
<evidence type="ECO:0000313" key="21">
    <source>
        <dbReference type="Proteomes" id="UP001652600"/>
    </source>
</evidence>
<keyword evidence="3" id="KW-0418">Kinase</keyword>
<evidence type="ECO:0000256" key="9">
    <source>
        <dbReference type="ARBA" id="ARBA00022737"/>
    </source>
</evidence>
<dbReference type="InterPro" id="IPR011009">
    <property type="entry name" value="Kinase-like_dom_sf"/>
</dbReference>
<evidence type="ECO:0000256" key="12">
    <source>
        <dbReference type="ARBA" id="ARBA00022989"/>
    </source>
</evidence>
<dbReference type="InterPro" id="IPR051824">
    <property type="entry name" value="LRR_Rcpt-Like_S/T_Kinase"/>
</dbReference>
<dbReference type="PANTHER" id="PTHR48006">
    <property type="entry name" value="LEUCINE-RICH REPEAT-CONTAINING PROTEIN DDB_G0281931-RELATED"/>
    <property type="match status" value="1"/>
</dbReference>
<dbReference type="Pfam" id="PF11721">
    <property type="entry name" value="Malectin"/>
    <property type="match status" value="1"/>
</dbReference>
<feature type="compositionally biased region" description="Low complexity" evidence="18">
    <location>
        <begin position="922"/>
        <end position="933"/>
    </location>
</feature>
<evidence type="ECO:0000256" key="8">
    <source>
        <dbReference type="ARBA" id="ARBA00022729"/>
    </source>
</evidence>
<name>A0A1S3B8G4_CUCME</name>
<evidence type="ECO:0000256" key="18">
    <source>
        <dbReference type="SAM" id="MobiDB-lite"/>
    </source>
</evidence>
<dbReference type="GO" id="GO:0016020">
    <property type="term" value="C:membrane"/>
    <property type="evidence" value="ECO:0007669"/>
    <property type="project" value="UniProtKB-SubCell"/>
</dbReference>
<dbReference type="GO" id="GO:0005524">
    <property type="term" value="F:ATP binding"/>
    <property type="evidence" value="ECO:0007669"/>
    <property type="project" value="UniProtKB-KW"/>
</dbReference>
<reference evidence="22" key="1">
    <citation type="submission" date="2025-08" db="UniProtKB">
        <authorList>
            <consortium name="RefSeq"/>
        </authorList>
    </citation>
    <scope>IDENTIFICATION</scope>
    <source>
        <tissue evidence="22">Stem</tissue>
    </source>
</reference>
<keyword evidence="12 19" id="KW-1133">Transmembrane helix</keyword>
<sequence>MFGVTEKSPRGSETIIDCDCSIENSTSCHVVRIELKNHNLPGVLPPEILKLPYLQVVDFAYNYLHGNIPQEWASTRLTTISLLVNRLSGEISDALGNITTLTSLNLEGNQFNGAIPSQLGRLSNLQYLLLSSNQLTGTIPTTFAGLKNLTDFRINDNNLNGSIPEFIKNWTLLKRLELHASGLQGPIPPKISLLRNLQELRISDINGPKQDFPELTNMTGMVRLVLRNCNIAGKVPSYLWTLPVMEMLDVSFNQLTGEIPEDINMERIRFLFLTSNMLSGNLPESILKDGTNVDLSYNNLTWQGPEHHACRKNLNMNLNLFRSSSTSNTLQESLPCLKDSICSKYSKCWFVNSGGNDLTMEVNNRNILYNGDADVEGGTAKFYIDRDSYWGLSSTGDFMDDFDYQNTRYTLSLPSSNLSELYSTARRSPITLTYFHHCLDNGNYSVTLHFAELQFTNDKTYTSLGRRKFDIYIQDRLVLENFDIDEKAGGAQKPTEMQFTNISVVNHVLEIRFYWAGKGTTRIPDRGVYGPLISAISVYSDLKYCSIRESSKKKTVALVVGITVGSLCLATIIIVGLLWWKGSIRAIRRSKGGTDLAGIEVQTGIFTLKQIKAATNHFDSCNKIGEGGFGPVYKGQLVDGTIVAIKQLSSKSRQGNREFLNEIGMISCLQHPNLVKLHGCCIEGDQLLLVYEYLENNSLARALFGPDRSRLNLGWPTRLRICIGIAKGLAYLHEESSLKIVHRDIKATNVLLDGELNPKISDFGLAKLDDEEKTHITTRVAGTIGYMAPEYALWGYLTYKADVYSFGVVALEIISGRSNNDYVPSETCVCLLDWACHLQQSGNLMELVDEKLRSEIDTKEAENVVKIALLCTNASPSIRPAMSEVVNMLEGRMKIPDLIPEPSSYNEDLRFKAMRDMRRQQQHSQSLSESQTQNSTMQTCESSSTSGNEFYNINPKSRSSTT</sequence>
<keyword evidence="5" id="KW-0433">Leucine-rich repeat</keyword>
<keyword evidence="8" id="KW-0732">Signal</keyword>
<dbReference type="RefSeq" id="XP_008443628.2">
    <property type="nucleotide sequence ID" value="XM_008445406.3"/>
</dbReference>
<dbReference type="InterPro" id="IPR000719">
    <property type="entry name" value="Prot_kinase_dom"/>
</dbReference>
<keyword evidence="3" id="KW-0723">Serine/threonine-protein kinase</keyword>
<evidence type="ECO:0000313" key="22">
    <source>
        <dbReference type="RefSeq" id="XP_008443628.2"/>
    </source>
</evidence>
<dbReference type="InterPro" id="IPR032675">
    <property type="entry name" value="LRR_dom_sf"/>
</dbReference>
<evidence type="ECO:0000256" key="16">
    <source>
        <dbReference type="ARBA" id="ARBA00047899"/>
    </source>
</evidence>
<dbReference type="Pfam" id="PF13855">
    <property type="entry name" value="LRR_8"/>
    <property type="match status" value="1"/>
</dbReference>
<dbReference type="PROSITE" id="PS00108">
    <property type="entry name" value="PROTEIN_KINASE_ST"/>
    <property type="match status" value="1"/>
</dbReference>
<dbReference type="CDD" id="cd14066">
    <property type="entry name" value="STKc_IRAK"/>
    <property type="match status" value="1"/>
</dbReference>
<evidence type="ECO:0000256" key="14">
    <source>
        <dbReference type="ARBA" id="ARBA00023170"/>
    </source>
</evidence>
<dbReference type="InterPro" id="IPR008271">
    <property type="entry name" value="Ser/Thr_kinase_AS"/>
</dbReference>
<dbReference type="Gene3D" id="3.80.10.10">
    <property type="entry name" value="Ribonuclease Inhibitor"/>
    <property type="match status" value="3"/>
</dbReference>
<evidence type="ECO:0000256" key="2">
    <source>
        <dbReference type="ARBA" id="ARBA00012513"/>
    </source>
</evidence>
<evidence type="ECO:0000256" key="19">
    <source>
        <dbReference type="SAM" id="Phobius"/>
    </source>
</evidence>
<dbReference type="Gene3D" id="2.60.120.430">
    <property type="entry name" value="Galactose-binding lectin"/>
    <property type="match status" value="1"/>
</dbReference>
<feature type="domain" description="Protein kinase" evidence="20">
    <location>
        <begin position="618"/>
        <end position="893"/>
    </location>
</feature>
<dbReference type="Pfam" id="PF07714">
    <property type="entry name" value="PK_Tyr_Ser-Thr"/>
    <property type="match status" value="1"/>
</dbReference>
<keyword evidence="11" id="KW-0067">ATP-binding</keyword>
<dbReference type="Proteomes" id="UP001652600">
    <property type="component" value="Chromosome 12"/>
</dbReference>
<evidence type="ECO:0000256" key="11">
    <source>
        <dbReference type="ARBA" id="ARBA00022840"/>
    </source>
</evidence>
<evidence type="ECO:0000256" key="17">
    <source>
        <dbReference type="ARBA" id="ARBA00048679"/>
    </source>
</evidence>
<gene>
    <name evidence="22" type="primary">LOC103487181</name>
</gene>
<feature type="transmembrane region" description="Helical" evidence="19">
    <location>
        <begin position="556"/>
        <end position="580"/>
    </location>
</feature>
<proteinExistence type="predicted"/>